<proteinExistence type="inferred from homology"/>
<dbReference type="GO" id="GO:0005737">
    <property type="term" value="C:cytoplasm"/>
    <property type="evidence" value="ECO:0007669"/>
    <property type="project" value="UniProtKB-SubCell"/>
</dbReference>
<dbReference type="Gene3D" id="3.40.50.150">
    <property type="entry name" value="Vaccinia Virus protein VP39"/>
    <property type="match status" value="1"/>
</dbReference>
<gene>
    <name evidence="6" type="primary">rlmF</name>
    <name evidence="8" type="ORF">SAMN05216272_102224</name>
</gene>
<name>A0A1G8DXH3_9PSED</name>
<evidence type="ECO:0000256" key="7">
    <source>
        <dbReference type="SAM" id="MobiDB-lite"/>
    </source>
</evidence>
<dbReference type="Proteomes" id="UP000199636">
    <property type="component" value="Unassembled WGS sequence"/>
</dbReference>
<comment type="subcellular location">
    <subcellularLocation>
        <location evidence="6">Cytoplasm</location>
    </subcellularLocation>
</comment>
<dbReference type="PANTHER" id="PTHR13393">
    <property type="entry name" value="SAM-DEPENDENT METHYLTRANSFERASE"/>
    <property type="match status" value="1"/>
</dbReference>
<dbReference type="NCBIfam" id="NF008725">
    <property type="entry name" value="PRK11727.1"/>
    <property type="match status" value="1"/>
</dbReference>
<comment type="similarity">
    <text evidence="6">Belongs to the methyltransferase superfamily. METTL16/RlmF family.</text>
</comment>
<dbReference type="RefSeq" id="WP_090261489.1">
    <property type="nucleotide sequence ID" value="NZ_FNDS01000002.1"/>
</dbReference>
<evidence type="ECO:0000256" key="6">
    <source>
        <dbReference type="HAMAP-Rule" id="MF_01848"/>
    </source>
</evidence>
<dbReference type="PIRSF" id="PIRSF029038">
    <property type="entry name" value="Mtase_YbiN_prd"/>
    <property type="match status" value="1"/>
</dbReference>
<evidence type="ECO:0000256" key="2">
    <source>
        <dbReference type="ARBA" id="ARBA00022552"/>
    </source>
</evidence>
<dbReference type="InterPro" id="IPR029063">
    <property type="entry name" value="SAM-dependent_MTases_sf"/>
</dbReference>
<evidence type="ECO:0000256" key="3">
    <source>
        <dbReference type="ARBA" id="ARBA00022603"/>
    </source>
</evidence>
<dbReference type="PANTHER" id="PTHR13393:SF0">
    <property type="entry name" value="RNA N6-ADENOSINE-METHYLTRANSFERASE METTL16"/>
    <property type="match status" value="1"/>
</dbReference>
<dbReference type="GO" id="GO:0052907">
    <property type="term" value="F:23S rRNA (adenine(1618)-N(6))-methyltransferase activity"/>
    <property type="evidence" value="ECO:0007669"/>
    <property type="project" value="UniProtKB-EC"/>
</dbReference>
<comment type="function">
    <text evidence="6">Specifically methylates the adenine in position 1618 of 23S rRNA.</text>
</comment>
<evidence type="ECO:0000313" key="8">
    <source>
        <dbReference type="EMBL" id="SDH62436.1"/>
    </source>
</evidence>
<dbReference type="AlphaFoldDB" id="A0A1G8DXH3"/>
<dbReference type="OrthoDB" id="1115728at2"/>
<evidence type="ECO:0000256" key="4">
    <source>
        <dbReference type="ARBA" id="ARBA00022679"/>
    </source>
</evidence>
<keyword evidence="3 6" id="KW-0489">Methyltransferase</keyword>
<reference evidence="9" key="1">
    <citation type="submission" date="2016-10" db="EMBL/GenBank/DDBJ databases">
        <authorList>
            <person name="Varghese N."/>
            <person name="Submissions S."/>
        </authorList>
    </citation>
    <scope>NUCLEOTIDE SEQUENCE [LARGE SCALE GENOMIC DNA]</scope>
    <source>
        <strain evidence="9">CCM 7469</strain>
    </source>
</reference>
<organism evidence="8 9">
    <name type="scientific">Pseudomonas panipatensis</name>
    <dbReference type="NCBI Taxonomy" id="428992"/>
    <lineage>
        <taxon>Bacteria</taxon>
        <taxon>Pseudomonadati</taxon>
        <taxon>Pseudomonadota</taxon>
        <taxon>Gammaproteobacteria</taxon>
        <taxon>Pseudomonadales</taxon>
        <taxon>Pseudomonadaceae</taxon>
        <taxon>Pseudomonas</taxon>
    </lineage>
</organism>
<dbReference type="GO" id="GO:0070475">
    <property type="term" value="P:rRNA base methylation"/>
    <property type="evidence" value="ECO:0007669"/>
    <property type="project" value="TreeGrafter"/>
</dbReference>
<dbReference type="EMBL" id="FNDS01000002">
    <property type="protein sequence ID" value="SDH62436.1"/>
    <property type="molecule type" value="Genomic_DNA"/>
</dbReference>
<protein>
    <recommendedName>
        <fullName evidence="6">Ribosomal RNA large subunit methyltransferase F</fullName>
        <ecNumber evidence="6">2.1.1.181</ecNumber>
    </recommendedName>
    <alternativeName>
        <fullName evidence="6">23S rRNA mA1618 methyltransferase</fullName>
    </alternativeName>
    <alternativeName>
        <fullName evidence="6">rRNA adenine N-6-methyltransferase</fullName>
    </alternativeName>
</protein>
<keyword evidence="2 6" id="KW-0698">rRNA processing</keyword>
<dbReference type="EC" id="2.1.1.181" evidence="6"/>
<keyword evidence="1 6" id="KW-0963">Cytoplasm</keyword>
<dbReference type="Pfam" id="PF05971">
    <property type="entry name" value="Methyltransf_10"/>
    <property type="match status" value="1"/>
</dbReference>
<keyword evidence="5 6" id="KW-0949">S-adenosyl-L-methionine</keyword>
<evidence type="ECO:0000256" key="1">
    <source>
        <dbReference type="ARBA" id="ARBA00022490"/>
    </source>
</evidence>
<evidence type="ECO:0000313" key="9">
    <source>
        <dbReference type="Proteomes" id="UP000199636"/>
    </source>
</evidence>
<accession>A0A1G8DXH3</accession>
<dbReference type="InterPro" id="IPR016909">
    <property type="entry name" value="rRNA_lsu_MeTfrase_F"/>
</dbReference>
<evidence type="ECO:0000256" key="5">
    <source>
        <dbReference type="ARBA" id="ARBA00022691"/>
    </source>
</evidence>
<comment type="catalytic activity">
    <reaction evidence="6">
        <text>adenosine(1618) in 23S rRNA + S-adenosyl-L-methionine = N(6)-methyladenosine(1618) in 23S rRNA + S-adenosyl-L-homocysteine + H(+)</text>
        <dbReference type="Rhea" id="RHEA:16497"/>
        <dbReference type="Rhea" id="RHEA-COMP:10229"/>
        <dbReference type="Rhea" id="RHEA-COMP:10231"/>
        <dbReference type="ChEBI" id="CHEBI:15378"/>
        <dbReference type="ChEBI" id="CHEBI:57856"/>
        <dbReference type="ChEBI" id="CHEBI:59789"/>
        <dbReference type="ChEBI" id="CHEBI:74411"/>
        <dbReference type="ChEBI" id="CHEBI:74449"/>
        <dbReference type="EC" id="2.1.1.181"/>
    </reaction>
</comment>
<dbReference type="InterPro" id="IPR010286">
    <property type="entry name" value="METTL16/RlmF"/>
</dbReference>
<keyword evidence="4 6" id="KW-0808">Transferase</keyword>
<dbReference type="HAMAP" id="MF_01848">
    <property type="entry name" value="23SrRNA_methyltr_F"/>
    <property type="match status" value="1"/>
</dbReference>
<dbReference type="SUPFAM" id="SSF53335">
    <property type="entry name" value="S-adenosyl-L-methionine-dependent methyltransferases"/>
    <property type="match status" value="1"/>
</dbReference>
<feature type="region of interest" description="Disordered" evidence="7">
    <location>
        <begin position="1"/>
        <end position="33"/>
    </location>
</feature>
<feature type="compositionally biased region" description="Basic and acidic residues" evidence="7">
    <location>
        <begin position="18"/>
        <end position="27"/>
    </location>
</feature>
<dbReference type="STRING" id="428992.SAMN05216272_102224"/>
<sequence>MSKPPKRPAPKTQPLRDPAQKKPDLLHPRNRHQGRYDFPSLIAVSPELGAYVISNPYGKPSIDFADPQAVRVFNRALLKAQYGIAHWEIPADFLCPPIPGRADYLHYLADLLAEDNAGSVPRGPAVRLLDIGVGANCIYPLIGHRDYGWRFLGSDIEAAALASAHGIVSGNPGLGEAIELRQQHDARHIFHGLLHADERFHASLCNPPFHASADEARSGSRRKWKNLGKLDPARKLPLLNFGGQSNELWCEGGEIAFLKRMAAESKDVASQVLWFSSLVSKAGNLDDFRRALKQAGARQIRSVDMAQGQKQSRFVAWTFHQPEQRRAWYG</sequence>
<keyword evidence="9" id="KW-1185">Reference proteome</keyword>